<comment type="caution">
    <text evidence="5">The sequence shown here is derived from an EMBL/GenBank/DDBJ whole genome shotgun (WGS) entry which is preliminary data.</text>
</comment>
<dbReference type="SUPFAM" id="SSF47473">
    <property type="entry name" value="EF-hand"/>
    <property type="match status" value="1"/>
</dbReference>
<name>A0A1V9ZFX5_9STRA</name>
<dbReference type="PANTHER" id="PTHR23048">
    <property type="entry name" value="MYOSIN LIGHT CHAIN 1, 3"/>
    <property type="match status" value="1"/>
</dbReference>
<dbReference type="Proteomes" id="UP000243217">
    <property type="component" value="Unassembled WGS sequence"/>
</dbReference>
<dbReference type="InterPro" id="IPR050230">
    <property type="entry name" value="CALM/Myosin/TropC-like"/>
</dbReference>
<keyword evidence="2" id="KW-0677">Repeat</keyword>
<dbReference type="EMBL" id="JNBS01001950">
    <property type="protein sequence ID" value="OQR96791.1"/>
    <property type="molecule type" value="Genomic_DNA"/>
</dbReference>
<dbReference type="GO" id="GO:0016460">
    <property type="term" value="C:myosin II complex"/>
    <property type="evidence" value="ECO:0007669"/>
    <property type="project" value="TreeGrafter"/>
</dbReference>
<evidence type="ECO:0000256" key="3">
    <source>
        <dbReference type="ARBA" id="ARBA00022837"/>
    </source>
</evidence>
<feature type="domain" description="EF-hand" evidence="4">
    <location>
        <begin position="118"/>
        <end position="148"/>
    </location>
</feature>
<feature type="domain" description="EF-hand" evidence="4">
    <location>
        <begin position="6"/>
        <end position="41"/>
    </location>
</feature>
<sequence length="148" mass="16830">MILTQEEIDACRESFVHFDKDGSGTIDKYELAKVLEAMGQKPTEEELFQMISEVDEDHSGEIEFSEFLQVIEQQKLRALEYDDESDFIDAFVACGGGPDKEGHVERRVLVQLIKKDFGLPIDIDKMLDELDTDGSGEIEYDEFKALLS</sequence>
<dbReference type="Pfam" id="PF13499">
    <property type="entry name" value="EF-hand_7"/>
    <property type="match status" value="1"/>
</dbReference>
<evidence type="ECO:0000256" key="2">
    <source>
        <dbReference type="ARBA" id="ARBA00022737"/>
    </source>
</evidence>
<dbReference type="FunFam" id="1.10.238.10:FF:000527">
    <property type="entry name" value="Calmodulin-3"/>
    <property type="match status" value="1"/>
</dbReference>
<evidence type="ECO:0000259" key="4">
    <source>
        <dbReference type="PROSITE" id="PS50222"/>
    </source>
</evidence>
<dbReference type="InterPro" id="IPR018247">
    <property type="entry name" value="EF_Hand_1_Ca_BS"/>
</dbReference>
<accession>A0A1V9ZFX5</accession>
<evidence type="ECO:0000313" key="6">
    <source>
        <dbReference type="Proteomes" id="UP000243217"/>
    </source>
</evidence>
<dbReference type="OrthoDB" id="26525at2759"/>
<dbReference type="Pfam" id="PF00036">
    <property type="entry name" value="EF-hand_1"/>
    <property type="match status" value="1"/>
</dbReference>
<reference evidence="5 6" key="1">
    <citation type="journal article" date="2014" name="Genome Biol. Evol.">
        <title>The secreted proteins of Achlya hypogyna and Thraustotheca clavata identify the ancestral oomycete secretome and reveal gene acquisitions by horizontal gene transfer.</title>
        <authorList>
            <person name="Misner I."/>
            <person name="Blouin N."/>
            <person name="Leonard G."/>
            <person name="Richards T.A."/>
            <person name="Lane C.E."/>
        </authorList>
    </citation>
    <scope>NUCLEOTIDE SEQUENCE [LARGE SCALE GENOMIC DNA]</scope>
    <source>
        <strain evidence="5 6">ATCC 34112</strain>
    </source>
</reference>
<dbReference type="PROSITE" id="PS50222">
    <property type="entry name" value="EF_HAND_2"/>
    <property type="match status" value="3"/>
</dbReference>
<dbReference type="PANTHER" id="PTHR23048:SF0">
    <property type="entry name" value="CALMODULIN LIKE 3"/>
    <property type="match status" value="1"/>
</dbReference>
<evidence type="ECO:0000256" key="1">
    <source>
        <dbReference type="ARBA" id="ARBA00020786"/>
    </source>
</evidence>
<proteinExistence type="predicted"/>
<evidence type="ECO:0000313" key="5">
    <source>
        <dbReference type="EMBL" id="OQR96791.1"/>
    </source>
</evidence>
<dbReference type="Gene3D" id="1.10.238.10">
    <property type="entry name" value="EF-hand"/>
    <property type="match status" value="2"/>
</dbReference>
<dbReference type="AlphaFoldDB" id="A0A1V9ZFX5"/>
<keyword evidence="3" id="KW-0106">Calcium</keyword>
<dbReference type="STRING" id="74557.A0A1V9ZFX5"/>
<dbReference type="InterPro" id="IPR011992">
    <property type="entry name" value="EF-hand-dom_pair"/>
</dbReference>
<dbReference type="SMART" id="SM00054">
    <property type="entry name" value="EFh"/>
    <property type="match status" value="3"/>
</dbReference>
<dbReference type="CDD" id="cd00051">
    <property type="entry name" value="EFh"/>
    <property type="match status" value="1"/>
</dbReference>
<gene>
    <name evidence="5" type="ORF">THRCLA_21984</name>
</gene>
<organism evidence="5 6">
    <name type="scientific">Thraustotheca clavata</name>
    <dbReference type="NCBI Taxonomy" id="74557"/>
    <lineage>
        <taxon>Eukaryota</taxon>
        <taxon>Sar</taxon>
        <taxon>Stramenopiles</taxon>
        <taxon>Oomycota</taxon>
        <taxon>Saprolegniomycetes</taxon>
        <taxon>Saprolegniales</taxon>
        <taxon>Achlyaceae</taxon>
        <taxon>Thraustotheca</taxon>
    </lineage>
</organism>
<dbReference type="InterPro" id="IPR002048">
    <property type="entry name" value="EF_hand_dom"/>
</dbReference>
<feature type="domain" description="EF-hand" evidence="4">
    <location>
        <begin position="42"/>
        <end position="77"/>
    </location>
</feature>
<protein>
    <recommendedName>
        <fullName evidence="1">Calmodulin</fullName>
    </recommendedName>
</protein>
<keyword evidence="6" id="KW-1185">Reference proteome</keyword>
<dbReference type="PROSITE" id="PS00018">
    <property type="entry name" value="EF_HAND_1"/>
    <property type="match status" value="3"/>
</dbReference>
<dbReference type="GO" id="GO:0005509">
    <property type="term" value="F:calcium ion binding"/>
    <property type="evidence" value="ECO:0007669"/>
    <property type="project" value="InterPro"/>
</dbReference>